<dbReference type="InterPro" id="IPR015637">
    <property type="entry name" value="MUG/TDG"/>
</dbReference>
<dbReference type="AlphaFoldDB" id="G4YVL3"/>
<dbReference type="PANTHER" id="PTHR12159">
    <property type="entry name" value="G/T AND G/U MISMATCH-SPECIFIC DNA GLYCOSYLASE"/>
    <property type="match status" value="1"/>
</dbReference>
<dbReference type="KEGG" id="psoj:PHYSODRAFT_312191"/>
<evidence type="ECO:0000313" key="5">
    <source>
        <dbReference type="EMBL" id="EGZ26045.1"/>
    </source>
</evidence>
<dbReference type="GO" id="GO:0008263">
    <property type="term" value="F:pyrimidine-specific mismatch base pair DNA N-glycosylase activity"/>
    <property type="evidence" value="ECO:0007669"/>
    <property type="project" value="TreeGrafter"/>
</dbReference>
<dbReference type="OMA" id="HAICDEC"/>
<keyword evidence="2" id="KW-0378">Hydrolase</keyword>
<evidence type="ECO:0000256" key="2">
    <source>
        <dbReference type="ARBA" id="ARBA00022801"/>
    </source>
</evidence>
<evidence type="ECO:0000313" key="6">
    <source>
        <dbReference type="Proteomes" id="UP000002640"/>
    </source>
</evidence>
<dbReference type="EMBL" id="JH159152">
    <property type="protein sequence ID" value="EGZ26045.1"/>
    <property type="molecule type" value="Genomic_DNA"/>
</dbReference>
<evidence type="ECO:0008006" key="7">
    <source>
        <dbReference type="Google" id="ProtNLM"/>
    </source>
</evidence>
<dbReference type="GO" id="GO:0006285">
    <property type="term" value="P:base-excision repair, AP site formation"/>
    <property type="evidence" value="ECO:0007669"/>
    <property type="project" value="InterPro"/>
</dbReference>
<keyword evidence="6" id="KW-1185">Reference proteome</keyword>
<feature type="region of interest" description="Disordered" evidence="4">
    <location>
        <begin position="1"/>
        <end position="58"/>
    </location>
</feature>
<dbReference type="STRING" id="1094619.G4YVL3"/>
<keyword evidence="1" id="KW-0227">DNA damage</keyword>
<dbReference type="GeneID" id="20643472"/>
<sequence length="173" mass="19613">MAGIFDRFRFGAKRERDEDAPEVSPGAEDTAEETEETLSEAPAKKSKHRQQREPESERETQVVCKWQERWHGICADCFEQVQHCVHYPERRLRLLIVGHNPSDHAWKTGYSYSNPTNRMWMLLTGTLSPHSWEGVVPATASIMEQNVLPHVHGVGFTSIGLEVGVSDLVATLF</sequence>
<dbReference type="GO" id="GO:0004844">
    <property type="term" value="F:uracil DNA N-glycosylase activity"/>
    <property type="evidence" value="ECO:0007669"/>
    <property type="project" value="TreeGrafter"/>
</dbReference>
<dbReference type="Proteomes" id="UP000002640">
    <property type="component" value="Unassembled WGS sequence"/>
</dbReference>
<name>G4YVL3_PHYSP</name>
<dbReference type="SUPFAM" id="SSF52141">
    <property type="entry name" value="Uracil-DNA glycosylase-like"/>
    <property type="match status" value="1"/>
</dbReference>
<organism evidence="5 6">
    <name type="scientific">Phytophthora sojae (strain P6497)</name>
    <name type="common">Soybean stem and root rot agent</name>
    <name type="synonym">Phytophthora megasperma f. sp. glycines</name>
    <dbReference type="NCBI Taxonomy" id="1094619"/>
    <lineage>
        <taxon>Eukaryota</taxon>
        <taxon>Sar</taxon>
        <taxon>Stramenopiles</taxon>
        <taxon>Oomycota</taxon>
        <taxon>Peronosporomycetes</taxon>
        <taxon>Peronosporales</taxon>
        <taxon>Peronosporaceae</taxon>
        <taxon>Phytophthora</taxon>
    </lineage>
</organism>
<evidence type="ECO:0000256" key="1">
    <source>
        <dbReference type="ARBA" id="ARBA00022763"/>
    </source>
</evidence>
<dbReference type="SMR" id="G4YVL3"/>
<dbReference type="InterPro" id="IPR036895">
    <property type="entry name" value="Uracil-DNA_glycosylase-like_sf"/>
</dbReference>
<reference evidence="5 6" key="1">
    <citation type="journal article" date="2006" name="Science">
        <title>Phytophthora genome sequences uncover evolutionary origins and mechanisms of pathogenesis.</title>
        <authorList>
            <person name="Tyler B.M."/>
            <person name="Tripathy S."/>
            <person name="Zhang X."/>
            <person name="Dehal P."/>
            <person name="Jiang R.H."/>
            <person name="Aerts A."/>
            <person name="Arredondo F.D."/>
            <person name="Baxter L."/>
            <person name="Bensasson D."/>
            <person name="Beynon J.L."/>
            <person name="Chapman J."/>
            <person name="Damasceno C.M."/>
            <person name="Dorrance A.E."/>
            <person name="Dou D."/>
            <person name="Dickerman A.W."/>
            <person name="Dubchak I.L."/>
            <person name="Garbelotto M."/>
            <person name="Gijzen M."/>
            <person name="Gordon S.G."/>
            <person name="Govers F."/>
            <person name="Grunwald N.J."/>
            <person name="Huang W."/>
            <person name="Ivors K.L."/>
            <person name="Jones R.W."/>
            <person name="Kamoun S."/>
            <person name="Krampis K."/>
            <person name="Lamour K.H."/>
            <person name="Lee M.K."/>
            <person name="McDonald W.H."/>
            <person name="Medina M."/>
            <person name="Meijer H.J."/>
            <person name="Nordberg E.K."/>
            <person name="Maclean D.J."/>
            <person name="Ospina-Giraldo M.D."/>
            <person name="Morris P.F."/>
            <person name="Phuntumart V."/>
            <person name="Putnam N.H."/>
            <person name="Rash S."/>
            <person name="Rose J.K."/>
            <person name="Sakihama Y."/>
            <person name="Salamov A.A."/>
            <person name="Savidor A."/>
            <person name="Scheuring C.F."/>
            <person name="Smith B.M."/>
            <person name="Sobral B.W."/>
            <person name="Terry A."/>
            <person name="Torto-Alalibo T.A."/>
            <person name="Win J."/>
            <person name="Xu Z."/>
            <person name="Zhang H."/>
            <person name="Grigoriev I.V."/>
            <person name="Rokhsar D.S."/>
            <person name="Boore J.L."/>
        </authorList>
    </citation>
    <scope>NUCLEOTIDE SEQUENCE [LARGE SCALE GENOMIC DNA]</scope>
    <source>
        <strain evidence="5 6">P6497</strain>
    </source>
</reference>
<feature type="compositionally biased region" description="Basic and acidic residues" evidence="4">
    <location>
        <begin position="1"/>
        <end position="17"/>
    </location>
</feature>
<keyword evidence="3" id="KW-0234">DNA repair</keyword>
<dbReference type="PANTHER" id="PTHR12159:SF9">
    <property type="entry name" value="G_T MISMATCH-SPECIFIC THYMINE DNA GLYCOSYLASE"/>
    <property type="match status" value="1"/>
</dbReference>
<feature type="compositionally biased region" description="Acidic residues" evidence="4">
    <location>
        <begin position="29"/>
        <end position="38"/>
    </location>
</feature>
<dbReference type="RefSeq" id="XP_009521333.1">
    <property type="nucleotide sequence ID" value="XM_009523038.1"/>
</dbReference>
<evidence type="ECO:0000256" key="3">
    <source>
        <dbReference type="ARBA" id="ARBA00023204"/>
    </source>
</evidence>
<dbReference type="InParanoid" id="G4YVL3"/>
<gene>
    <name evidence="5" type="ORF">PHYSODRAFT_312191</name>
</gene>
<dbReference type="Gene3D" id="3.40.470.10">
    <property type="entry name" value="Uracil-DNA glycosylase-like domain"/>
    <property type="match status" value="1"/>
</dbReference>
<evidence type="ECO:0000256" key="4">
    <source>
        <dbReference type="SAM" id="MobiDB-lite"/>
    </source>
</evidence>
<protein>
    <recommendedName>
        <fullName evidence="7">Uracil-DNA glycosylase-like domain-containing protein</fullName>
    </recommendedName>
</protein>
<proteinExistence type="predicted"/>
<accession>G4YVL3</accession>